<evidence type="ECO:0000256" key="8">
    <source>
        <dbReference type="ARBA" id="ARBA00023136"/>
    </source>
</evidence>
<dbReference type="PANTHER" id="PTHR45743">
    <property type="entry name" value="POTASSIUM CHANNEL AKT1"/>
    <property type="match status" value="1"/>
</dbReference>
<keyword evidence="4" id="KW-0631">Potassium channel</keyword>
<evidence type="ECO:0000256" key="9">
    <source>
        <dbReference type="ARBA" id="ARBA00023303"/>
    </source>
</evidence>
<keyword evidence="5" id="KW-0851">Voltage-gated channel</keyword>
<evidence type="ECO:0000256" key="4">
    <source>
        <dbReference type="ARBA" id="ARBA00022826"/>
    </source>
</evidence>
<dbReference type="GO" id="GO:0005249">
    <property type="term" value="F:voltage-gated potassium channel activity"/>
    <property type="evidence" value="ECO:0007669"/>
    <property type="project" value="InterPro"/>
</dbReference>
<gene>
    <name evidence="12" type="ORF">TSUD_390720</name>
</gene>
<keyword evidence="2" id="KW-0633">Potassium transport</keyword>
<keyword evidence="3 10" id="KW-0812">Transmembrane</keyword>
<dbReference type="PANTHER" id="PTHR45743:SF21">
    <property type="entry name" value="POTASSIUM CHANNEL AKT2_3"/>
    <property type="match status" value="1"/>
</dbReference>
<dbReference type="AlphaFoldDB" id="A0A2Z6M2S9"/>
<name>A0A2Z6M2S9_TRISU</name>
<comment type="subcellular location">
    <subcellularLocation>
        <location evidence="1">Membrane</location>
        <topology evidence="1">Multi-pass membrane protein</topology>
    </subcellularLocation>
</comment>
<keyword evidence="13" id="KW-1185">Reference proteome</keyword>
<evidence type="ECO:0000256" key="3">
    <source>
        <dbReference type="ARBA" id="ARBA00022692"/>
    </source>
</evidence>
<feature type="transmembrane region" description="Helical" evidence="10">
    <location>
        <begin position="117"/>
        <end position="143"/>
    </location>
</feature>
<protein>
    <recommendedName>
        <fullName evidence="11">Ion transport domain-containing protein</fullName>
    </recommendedName>
</protein>
<sequence length="152" mass="17520">MENNFSSYNPLHDLASSLKRKHHDHHAEHLHEVKEDYTSSSSFNLRNVSKLILPPLGVSKQNPVCSKGWIISPMDSRYRCWESFMVVLVAYSAWVYPFEVAFMHSSPNSKLYKVDNIVDLFFAVDIVLTFFVAYIDGTTHLLVRDSKKIAVR</sequence>
<evidence type="ECO:0000256" key="2">
    <source>
        <dbReference type="ARBA" id="ARBA00022538"/>
    </source>
</evidence>
<reference evidence="13" key="1">
    <citation type="journal article" date="2017" name="Front. Plant Sci.">
        <title>Climate Clever Clovers: New Paradigm to Reduce the Environmental Footprint of Ruminants by Breeding Low Methanogenic Forages Utilizing Haplotype Variation.</title>
        <authorList>
            <person name="Kaur P."/>
            <person name="Appels R."/>
            <person name="Bayer P.E."/>
            <person name="Keeble-Gagnere G."/>
            <person name="Wang J."/>
            <person name="Hirakawa H."/>
            <person name="Shirasawa K."/>
            <person name="Vercoe P."/>
            <person name="Stefanova K."/>
            <person name="Durmic Z."/>
            <person name="Nichols P."/>
            <person name="Revell C."/>
            <person name="Isobe S.N."/>
            <person name="Edwards D."/>
            <person name="Erskine W."/>
        </authorList>
    </citation>
    <scope>NUCLEOTIDE SEQUENCE [LARGE SCALE GENOMIC DNA]</scope>
    <source>
        <strain evidence="13">cv. Daliak</strain>
    </source>
</reference>
<dbReference type="InterPro" id="IPR045319">
    <property type="entry name" value="KAT/AKT"/>
</dbReference>
<dbReference type="Proteomes" id="UP000242715">
    <property type="component" value="Unassembled WGS sequence"/>
</dbReference>
<evidence type="ECO:0000256" key="5">
    <source>
        <dbReference type="ARBA" id="ARBA00022882"/>
    </source>
</evidence>
<proteinExistence type="predicted"/>
<accession>A0A2Z6M2S9</accession>
<keyword evidence="5" id="KW-0406">Ion transport</keyword>
<keyword evidence="6" id="KW-0630">Potassium</keyword>
<evidence type="ECO:0000313" key="13">
    <source>
        <dbReference type="Proteomes" id="UP000242715"/>
    </source>
</evidence>
<feature type="transmembrane region" description="Helical" evidence="10">
    <location>
        <begin position="80"/>
        <end position="97"/>
    </location>
</feature>
<dbReference type="OrthoDB" id="426293at2759"/>
<dbReference type="GO" id="GO:0034702">
    <property type="term" value="C:monoatomic ion channel complex"/>
    <property type="evidence" value="ECO:0007669"/>
    <property type="project" value="UniProtKB-KW"/>
</dbReference>
<dbReference type="InterPro" id="IPR005821">
    <property type="entry name" value="Ion_trans_dom"/>
</dbReference>
<dbReference type="SUPFAM" id="SSF81324">
    <property type="entry name" value="Voltage-gated potassium channels"/>
    <property type="match status" value="1"/>
</dbReference>
<evidence type="ECO:0000259" key="11">
    <source>
        <dbReference type="Pfam" id="PF00520"/>
    </source>
</evidence>
<evidence type="ECO:0000256" key="7">
    <source>
        <dbReference type="ARBA" id="ARBA00022989"/>
    </source>
</evidence>
<feature type="domain" description="Ion transport" evidence="11">
    <location>
        <begin position="78"/>
        <end position="135"/>
    </location>
</feature>
<evidence type="ECO:0000256" key="10">
    <source>
        <dbReference type="SAM" id="Phobius"/>
    </source>
</evidence>
<keyword evidence="8 10" id="KW-0472">Membrane</keyword>
<organism evidence="12 13">
    <name type="scientific">Trifolium subterraneum</name>
    <name type="common">Subterranean clover</name>
    <dbReference type="NCBI Taxonomy" id="3900"/>
    <lineage>
        <taxon>Eukaryota</taxon>
        <taxon>Viridiplantae</taxon>
        <taxon>Streptophyta</taxon>
        <taxon>Embryophyta</taxon>
        <taxon>Tracheophyta</taxon>
        <taxon>Spermatophyta</taxon>
        <taxon>Magnoliopsida</taxon>
        <taxon>eudicotyledons</taxon>
        <taxon>Gunneridae</taxon>
        <taxon>Pentapetalae</taxon>
        <taxon>rosids</taxon>
        <taxon>fabids</taxon>
        <taxon>Fabales</taxon>
        <taxon>Fabaceae</taxon>
        <taxon>Papilionoideae</taxon>
        <taxon>50 kb inversion clade</taxon>
        <taxon>NPAAA clade</taxon>
        <taxon>Hologalegina</taxon>
        <taxon>IRL clade</taxon>
        <taxon>Trifolieae</taxon>
        <taxon>Trifolium</taxon>
    </lineage>
</organism>
<evidence type="ECO:0000256" key="1">
    <source>
        <dbReference type="ARBA" id="ARBA00004141"/>
    </source>
</evidence>
<keyword evidence="5" id="KW-0813">Transport</keyword>
<dbReference type="Pfam" id="PF00520">
    <property type="entry name" value="Ion_trans"/>
    <property type="match status" value="1"/>
</dbReference>
<keyword evidence="9" id="KW-0407">Ion channel</keyword>
<keyword evidence="7 10" id="KW-1133">Transmembrane helix</keyword>
<dbReference type="EMBL" id="DF973288">
    <property type="protein sequence ID" value="GAU24363.1"/>
    <property type="molecule type" value="Genomic_DNA"/>
</dbReference>
<evidence type="ECO:0000256" key="6">
    <source>
        <dbReference type="ARBA" id="ARBA00022958"/>
    </source>
</evidence>
<evidence type="ECO:0000313" key="12">
    <source>
        <dbReference type="EMBL" id="GAU24363.1"/>
    </source>
</evidence>